<dbReference type="Proteomes" id="UP000606044">
    <property type="component" value="Unassembled WGS sequence"/>
</dbReference>
<comment type="caution">
    <text evidence="2">The sequence shown here is derived from an EMBL/GenBank/DDBJ whole genome shotgun (WGS) entry which is preliminary data.</text>
</comment>
<evidence type="ECO:0000313" key="3">
    <source>
        <dbReference type="Proteomes" id="UP000606044"/>
    </source>
</evidence>
<accession>A0A917CI07</accession>
<name>A0A917CI07_9HYPH</name>
<keyword evidence="1" id="KW-0732">Signal</keyword>
<protein>
    <recommendedName>
        <fullName evidence="4">Secreted protein</fullName>
    </recommendedName>
</protein>
<gene>
    <name evidence="2" type="ORF">GCM10007301_52840</name>
</gene>
<feature type="chain" id="PRO_5037541122" description="Secreted protein" evidence="1">
    <location>
        <begin position="30"/>
        <end position="227"/>
    </location>
</feature>
<sequence length="227" mass="24570">MRHAQRIALRGVLLLLGALAAPISTYAQTAVPRPSDAAQPFDAARAFCERQTFALETMAEVDPWLAYFSGLRTGRTPAPDDDCPSRTVHTIISIVGSGSVEAAEASRAAFHGFYVTRAMEPQSAERRLDTDTSFRYRNDLVLAGFVWMLCPGRGPQQVACVKRVIEGFPARFLQTSPVFCDFAPGQPTQVEWPASPQTRPLTCAKGGNATAADAEAWLKQAANVLAD</sequence>
<evidence type="ECO:0000256" key="1">
    <source>
        <dbReference type="SAM" id="SignalP"/>
    </source>
</evidence>
<dbReference type="RefSeq" id="WP_188583866.1">
    <property type="nucleotide sequence ID" value="NZ_BMCT01000011.1"/>
</dbReference>
<evidence type="ECO:0000313" key="2">
    <source>
        <dbReference type="EMBL" id="GGF86417.1"/>
    </source>
</evidence>
<proteinExistence type="predicted"/>
<dbReference type="EMBL" id="BMCT01000011">
    <property type="protein sequence ID" value="GGF86417.1"/>
    <property type="molecule type" value="Genomic_DNA"/>
</dbReference>
<evidence type="ECO:0008006" key="4">
    <source>
        <dbReference type="Google" id="ProtNLM"/>
    </source>
</evidence>
<reference evidence="2" key="1">
    <citation type="journal article" date="2014" name="Int. J. Syst. Evol. Microbiol.">
        <title>Complete genome sequence of Corynebacterium casei LMG S-19264T (=DSM 44701T), isolated from a smear-ripened cheese.</title>
        <authorList>
            <consortium name="US DOE Joint Genome Institute (JGI-PGF)"/>
            <person name="Walter F."/>
            <person name="Albersmeier A."/>
            <person name="Kalinowski J."/>
            <person name="Ruckert C."/>
        </authorList>
    </citation>
    <scope>NUCLEOTIDE SEQUENCE</scope>
    <source>
        <strain evidence="2">CCM 7897</strain>
    </source>
</reference>
<feature type="signal peptide" evidence="1">
    <location>
        <begin position="1"/>
        <end position="29"/>
    </location>
</feature>
<keyword evidence="3" id="KW-1185">Reference proteome</keyword>
<dbReference type="AlphaFoldDB" id="A0A917CI07"/>
<organism evidence="2 3">
    <name type="scientific">Azorhizobium oxalatiphilum</name>
    <dbReference type="NCBI Taxonomy" id="980631"/>
    <lineage>
        <taxon>Bacteria</taxon>
        <taxon>Pseudomonadati</taxon>
        <taxon>Pseudomonadota</taxon>
        <taxon>Alphaproteobacteria</taxon>
        <taxon>Hyphomicrobiales</taxon>
        <taxon>Xanthobacteraceae</taxon>
        <taxon>Azorhizobium</taxon>
    </lineage>
</organism>
<reference evidence="2" key="2">
    <citation type="submission" date="2020-09" db="EMBL/GenBank/DDBJ databases">
        <authorList>
            <person name="Sun Q."/>
            <person name="Sedlacek I."/>
        </authorList>
    </citation>
    <scope>NUCLEOTIDE SEQUENCE</scope>
    <source>
        <strain evidence="2">CCM 7897</strain>
    </source>
</reference>